<organism evidence="2">
    <name type="scientific">viral metagenome</name>
    <dbReference type="NCBI Taxonomy" id="1070528"/>
    <lineage>
        <taxon>unclassified sequences</taxon>
        <taxon>metagenomes</taxon>
        <taxon>organismal metagenomes</taxon>
    </lineage>
</organism>
<evidence type="ECO:0000256" key="1">
    <source>
        <dbReference type="SAM" id="Coils"/>
    </source>
</evidence>
<proteinExistence type="predicted"/>
<dbReference type="AlphaFoldDB" id="A0A6M3L0H1"/>
<reference evidence="2" key="1">
    <citation type="submission" date="2020-03" db="EMBL/GenBank/DDBJ databases">
        <title>The deep terrestrial virosphere.</title>
        <authorList>
            <person name="Holmfeldt K."/>
            <person name="Nilsson E."/>
            <person name="Simone D."/>
            <person name="Lopez-Fernandez M."/>
            <person name="Wu X."/>
            <person name="de Brujin I."/>
            <person name="Lundin D."/>
            <person name="Andersson A."/>
            <person name="Bertilsson S."/>
            <person name="Dopson M."/>
        </authorList>
    </citation>
    <scope>NUCLEOTIDE SEQUENCE</scope>
    <source>
        <strain evidence="2">MM415B02856</strain>
    </source>
</reference>
<dbReference type="EMBL" id="MT142745">
    <property type="protein sequence ID" value="QJA87986.1"/>
    <property type="molecule type" value="Genomic_DNA"/>
</dbReference>
<dbReference type="PANTHER" id="PTHR32114">
    <property type="entry name" value="ABC TRANSPORTER ABCH.3"/>
    <property type="match status" value="1"/>
</dbReference>
<dbReference type="InterPro" id="IPR027417">
    <property type="entry name" value="P-loop_NTPase"/>
</dbReference>
<keyword evidence="1" id="KW-0175">Coiled coil</keyword>
<dbReference type="PANTHER" id="PTHR32114:SF2">
    <property type="entry name" value="ABC TRANSPORTER ABCH.3"/>
    <property type="match status" value="1"/>
</dbReference>
<evidence type="ECO:0000313" key="2">
    <source>
        <dbReference type="EMBL" id="QJA87986.1"/>
    </source>
</evidence>
<name>A0A6M3L0H1_9ZZZZ</name>
<gene>
    <name evidence="2" type="ORF">MM415B02856_0015</name>
</gene>
<dbReference type="SUPFAM" id="SSF52540">
    <property type="entry name" value="P-loop containing nucleoside triphosphate hydrolases"/>
    <property type="match status" value="1"/>
</dbReference>
<dbReference type="Gene3D" id="3.40.50.300">
    <property type="entry name" value="P-loop containing nucleotide triphosphate hydrolases"/>
    <property type="match status" value="2"/>
</dbReference>
<protein>
    <submittedName>
        <fullName evidence="2">Putative RecF/RecN/SMC domain contining protein</fullName>
    </submittedName>
</protein>
<feature type="coiled-coil region" evidence="1">
    <location>
        <begin position="287"/>
        <end position="328"/>
    </location>
</feature>
<accession>A0A6M3L0H1</accession>
<sequence length="671" mass="77734">MFKLKSLHAENFRSYELLELSNIDTLGLVLIHGDNGSGKSSIRMLVEYLLTDSFSEKIPLDEISFNGKKDCMMLGVFEDELGRSITIKKYRNHTQQKNNSYITVGGEDFSHSDRRETQKTINKIFRLGDNTLNTSTIFTQLSESFPKAKDSVRKKILYDALSLHKYTTYCNKAIVKKAEIMTSVNILRTAIMKLETEIATLLSTIEDIDIYPPHKLDKYKSILTKFKAIHTKLESNYEVNNIDTLYEDVRQLINIKEKVEDLTIKIATKTLVLDSLEKDSIKNDIELVELQNDLAKMELHLTTLVDEYENYNNEYLEKHTDYNNLQELFSLAEKEICPISKNNCKLISSTDMLTINNQIQEFSPIIDEFKVKIKFFNNEIDSLKSKIKNIAHSINTLKISNTQLDTRRLLEQKDIIYFTNQLDEIYEKYGDDIGSTIESKIVDLEVKIKSLTYFKPSTILSRINMLSNKIKKTEEVQKIHSKIDTKKNNIKEITLKQEQLLEEAKYYDFWIVGFGVQGIPNMKSEQFLYDLEVETNNNLSLLTNDLYVNLDSQTMLKSSEEVREKTSYNVFSRDKQIKNYWSYSGGQRQRILLADILAFNTLLSEFNFIILDEVLELSLDNKGKEAIVKLLKTKAKEIDTIFVISNDSEIKHNFDNTIAIKYTNGISRMEI</sequence>